<feature type="domain" description="Peptidoglycan binding-like" evidence="2">
    <location>
        <begin position="370"/>
        <end position="425"/>
    </location>
</feature>
<name>A0ABX7B9L4_9PROT</name>
<proteinExistence type="predicted"/>
<evidence type="ECO:0000256" key="1">
    <source>
        <dbReference type="SAM" id="SignalP"/>
    </source>
</evidence>
<dbReference type="SUPFAM" id="SSF53955">
    <property type="entry name" value="Lysozyme-like"/>
    <property type="match status" value="1"/>
</dbReference>
<dbReference type="RefSeq" id="WP_201076824.1">
    <property type="nucleotide sequence ID" value="NZ_CP067420.1"/>
</dbReference>
<dbReference type="Gene3D" id="1.10.530.10">
    <property type="match status" value="1"/>
</dbReference>
<dbReference type="NCBIfam" id="TIGR02283">
    <property type="entry name" value="MltB_2"/>
    <property type="match status" value="1"/>
</dbReference>
<evidence type="ECO:0000313" key="4">
    <source>
        <dbReference type="EMBL" id="QQP90003.1"/>
    </source>
</evidence>
<dbReference type="Gene3D" id="1.10.8.350">
    <property type="entry name" value="Bacterial muramidase"/>
    <property type="match status" value="1"/>
</dbReference>
<protein>
    <submittedName>
        <fullName evidence="4">Lytic murein transglycosylase</fullName>
    </submittedName>
</protein>
<evidence type="ECO:0000259" key="3">
    <source>
        <dbReference type="Pfam" id="PF13406"/>
    </source>
</evidence>
<dbReference type="InterPro" id="IPR023346">
    <property type="entry name" value="Lysozyme-like_dom_sf"/>
</dbReference>
<dbReference type="InterPro" id="IPR011970">
    <property type="entry name" value="MltB_2"/>
</dbReference>
<evidence type="ECO:0000313" key="5">
    <source>
        <dbReference type="Proteomes" id="UP000595197"/>
    </source>
</evidence>
<feature type="signal peptide" evidence="1">
    <location>
        <begin position="1"/>
        <end position="24"/>
    </location>
</feature>
<keyword evidence="1" id="KW-0732">Signal</keyword>
<dbReference type="InterPro" id="IPR043426">
    <property type="entry name" value="MltB-like"/>
</dbReference>
<dbReference type="InterPro" id="IPR002477">
    <property type="entry name" value="Peptidoglycan-bd-like"/>
</dbReference>
<accession>A0ABX7B9L4</accession>
<dbReference type="PANTHER" id="PTHR30163">
    <property type="entry name" value="MEMBRANE-BOUND LYTIC MUREIN TRANSGLYCOSYLASE B"/>
    <property type="match status" value="1"/>
</dbReference>
<dbReference type="PROSITE" id="PS51257">
    <property type="entry name" value="PROKAR_LIPOPROTEIN"/>
    <property type="match status" value="1"/>
</dbReference>
<dbReference type="InterPro" id="IPR036365">
    <property type="entry name" value="PGBD-like_sf"/>
</dbReference>
<dbReference type="Pfam" id="PF01471">
    <property type="entry name" value="PG_binding_1"/>
    <property type="match status" value="1"/>
</dbReference>
<dbReference type="CDD" id="cd13399">
    <property type="entry name" value="Slt35-like"/>
    <property type="match status" value="1"/>
</dbReference>
<sequence length="432" mass="46296">MGLKTSHIIFLAAAVVASAGCSSAGGEPLPVPGIKPPPGVADQAAPLTADPAAQETDFQAWLAGFRADARAAGVGPATVDRSLSGLRVLPEVLASDSSQPEFVRPVWTYLDGAVSETRITRGREQLSVQRGLLSGVERDYGVPPEIVVAIWAMESNFGSNMGSYNVVEALATLAWHGRRAEFWREQLLEALRIIDRGDAPQGRLVGSWAGAMGHTQFIPTTFAGHAVDRDGDGRRDLWNSLPDVFGSTAGYLRDVGWRAGEPWGAEAVLPAGFDYELADMSVRKPVAEWRRLGVRQAAGTRALPDQSEAAILLPAGHRGAAFLVMNNFRSILRYNNSSSYALAVSYLSDRMAGRPGVQGSWPRDERPLSRDERFELQRLLGARGLPVGNPDGIIGANTRGAIRAFQKSQNLPADGFASSTLLDRLRTTASAS</sequence>
<dbReference type="InterPro" id="IPR036366">
    <property type="entry name" value="PGBDSf"/>
</dbReference>
<dbReference type="PANTHER" id="PTHR30163:SF8">
    <property type="entry name" value="LYTIC MUREIN TRANSGLYCOSYLASE"/>
    <property type="match status" value="1"/>
</dbReference>
<gene>
    <name evidence="4" type="ORF">IGS68_01625</name>
</gene>
<dbReference type="Gene3D" id="1.10.101.10">
    <property type="entry name" value="PGBD-like superfamily/PGBD"/>
    <property type="match status" value="1"/>
</dbReference>
<dbReference type="SUPFAM" id="SSF47090">
    <property type="entry name" value="PGBD-like"/>
    <property type="match status" value="1"/>
</dbReference>
<dbReference type="Pfam" id="PF13406">
    <property type="entry name" value="SLT_2"/>
    <property type="match status" value="1"/>
</dbReference>
<keyword evidence="5" id="KW-1185">Reference proteome</keyword>
<dbReference type="Proteomes" id="UP000595197">
    <property type="component" value="Chromosome"/>
</dbReference>
<evidence type="ECO:0000259" key="2">
    <source>
        <dbReference type="Pfam" id="PF01471"/>
    </source>
</evidence>
<feature type="domain" description="Transglycosylase SLT" evidence="3">
    <location>
        <begin position="58"/>
        <end position="349"/>
    </location>
</feature>
<feature type="chain" id="PRO_5045658971" evidence="1">
    <location>
        <begin position="25"/>
        <end position="432"/>
    </location>
</feature>
<dbReference type="InterPro" id="IPR031304">
    <property type="entry name" value="SLT_2"/>
</dbReference>
<dbReference type="EMBL" id="CP067420">
    <property type="protein sequence ID" value="QQP90003.1"/>
    <property type="molecule type" value="Genomic_DNA"/>
</dbReference>
<reference evidence="4" key="1">
    <citation type="submission" date="2021-02" db="EMBL/GenBank/DDBJ databases">
        <title>Skermanella TT6 skin isolate.</title>
        <authorList>
            <person name="Lee K."/>
            <person name="Ganzorig M."/>
        </authorList>
    </citation>
    <scope>NUCLEOTIDE SEQUENCE</scope>
    <source>
        <strain evidence="4">TT6</strain>
    </source>
</reference>
<organism evidence="4 5">
    <name type="scientific">Skermanella cutis</name>
    <dbReference type="NCBI Taxonomy" id="2775420"/>
    <lineage>
        <taxon>Bacteria</taxon>
        <taxon>Pseudomonadati</taxon>
        <taxon>Pseudomonadota</taxon>
        <taxon>Alphaproteobacteria</taxon>
        <taxon>Rhodospirillales</taxon>
        <taxon>Azospirillaceae</taxon>
        <taxon>Skermanella</taxon>
    </lineage>
</organism>